<dbReference type="PRINTS" id="PR00722">
    <property type="entry name" value="CHYMOTRYPSIN"/>
</dbReference>
<keyword evidence="1 7" id="KW-0645">Protease</keyword>
<keyword evidence="4 7" id="KW-0720">Serine protease</keyword>
<dbReference type="CDD" id="cd00190">
    <property type="entry name" value="Tryp_SPc"/>
    <property type="match status" value="1"/>
</dbReference>
<sequence>MSLDVHGLIEQPVLNKLLIRNQEQLMRMNKPLLFFYIVIFTTGYANCADFCTLPDGGYGKCTPVSACPSVIKLMPSARRNPKIANYLRSLQCESNSNMDVVKVCCSDCFTPEGKQGTCVHIRQCPSLMNLLPAKLDYVLNSNCLSSSEFDVCCGPPPAAPRRGNCQSQLTAFPPDHATECCGIEANGASRIVGGTSTNIDQYPWLALLEYKLNNEIQLRCGGFLISNKYVLTAAHCTSNDTKPVSVRLGEYDITNPGEDCVDAAGGGQDCTSPAVSIPIKEIIKHPEYGKKLQRNDIALIRLDGEANYTDFVRPICLPTSDVSTSAQLSNLTVHVAGWGKMSENIQNSALKQHVHVPMVDMQNCQNAYSAKISPTPQLWSKQLCAGGKRGKDSCNGDSGGPLMLETERETGPKVFTAEGVVSFGALHCGLEGVPGVYTKVHSYNTWIRQSIRP</sequence>
<reference evidence="11" key="1">
    <citation type="submission" date="2021-12" db="EMBL/GenBank/DDBJ databases">
        <authorList>
            <person name="King R."/>
        </authorList>
    </citation>
    <scope>NUCLEOTIDE SEQUENCE</scope>
</reference>
<organism evidence="11 12">
    <name type="scientific">Chilo suppressalis</name>
    <name type="common">Asiatic rice borer moth</name>
    <dbReference type="NCBI Taxonomy" id="168631"/>
    <lineage>
        <taxon>Eukaryota</taxon>
        <taxon>Metazoa</taxon>
        <taxon>Ecdysozoa</taxon>
        <taxon>Arthropoda</taxon>
        <taxon>Hexapoda</taxon>
        <taxon>Insecta</taxon>
        <taxon>Pterygota</taxon>
        <taxon>Neoptera</taxon>
        <taxon>Endopterygota</taxon>
        <taxon>Lepidoptera</taxon>
        <taxon>Glossata</taxon>
        <taxon>Ditrysia</taxon>
        <taxon>Pyraloidea</taxon>
        <taxon>Crambidae</taxon>
        <taxon>Crambinae</taxon>
        <taxon>Chilo</taxon>
    </lineage>
</organism>
<dbReference type="InterPro" id="IPR001314">
    <property type="entry name" value="Peptidase_S1A"/>
</dbReference>
<proteinExistence type="inferred from homology"/>
<dbReference type="PROSITE" id="PS00135">
    <property type="entry name" value="TRYPSIN_SER"/>
    <property type="match status" value="1"/>
</dbReference>
<evidence type="ECO:0000313" key="11">
    <source>
        <dbReference type="EMBL" id="CAH0403404.1"/>
    </source>
</evidence>
<dbReference type="SUPFAM" id="SSF50494">
    <property type="entry name" value="Trypsin-like serine proteases"/>
    <property type="match status" value="1"/>
</dbReference>
<evidence type="ECO:0000256" key="2">
    <source>
        <dbReference type="ARBA" id="ARBA00022729"/>
    </source>
</evidence>
<dbReference type="InterPro" id="IPR033116">
    <property type="entry name" value="TRYPSIN_SER"/>
</dbReference>
<dbReference type="PROSITE" id="PS50240">
    <property type="entry name" value="TRYPSIN_DOM"/>
    <property type="match status" value="1"/>
</dbReference>
<evidence type="ECO:0000256" key="8">
    <source>
        <dbReference type="RuleBase" id="RU366078"/>
    </source>
</evidence>
<gene>
    <name evidence="11" type="ORF">CHILSU_LOCUS6677</name>
</gene>
<feature type="domain" description="Clip" evidence="10">
    <location>
        <begin position="107"/>
        <end position="153"/>
    </location>
</feature>
<dbReference type="InterPro" id="IPR043504">
    <property type="entry name" value="Peptidase_S1_PA_chymotrypsin"/>
</dbReference>
<dbReference type="EC" id="3.4.21.-" evidence="7"/>
<keyword evidence="12" id="KW-1185">Reference proteome</keyword>
<comment type="domain">
    <text evidence="8">The clip domain consists of 35-55 residues which are 'knitted' together usually by 3 conserved disulfide bonds forming a clip-like compact structure.</text>
</comment>
<feature type="domain" description="Clip" evidence="10">
    <location>
        <begin position="50"/>
        <end position="105"/>
    </location>
</feature>
<dbReference type="InterPro" id="IPR038565">
    <property type="entry name" value="CLIP_sf"/>
</dbReference>
<evidence type="ECO:0000259" key="10">
    <source>
        <dbReference type="PROSITE" id="PS51888"/>
    </source>
</evidence>
<dbReference type="Pfam" id="PF12032">
    <property type="entry name" value="CLIP"/>
    <property type="match status" value="2"/>
</dbReference>
<dbReference type="SMART" id="SM00020">
    <property type="entry name" value="Tryp_SPc"/>
    <property type="match status" value="1"/>
</dbReference>
<comment type="subcellular location">
    <subcellularLocation>
        <location evidence="8">Secreted</location>
    </subcellularLocation>
</comment>
<dbReference type="Gene3D" id="2.40.10.10">
    <property type="entry name" value="Trypsin-like serine proteases"/>
    <property type="match status" value="2"/>
</dbReference>
<keyword evidence="8" id="KW-0964">Secreted</keyword>
<comment type="similarity">
    <text evidence="6 8">Belongs to the peptidase S1 family. CLIP subfamily.</text>
</comment>
<evidence type="ECO:0000256" key="7">
    <source>
        <dbReference type="RuleBase" id="RU363034"/>
    </source>
</evidence>
<dbReference type="Proteomes" id="UP001153292">
    <property type="component" value="Chromosome 23"/>
</dbReference>
<evidence type="ECO:0000256" key="3">
    <source>
        <dbReference type="ARBA" id="ARBA00022801"/>
    </source>
</evidence>
<dbReference type="InterPro" id="IPR018114">
    <property type="entry name" value="TRYPSIN_HIS"/>
</dbReference>
<evidence type="ECO:0000313" key="12">
    <source>
        <dbReference type="Proteomes" id="UP001153292"/>
    </source>
</evidence>
<evidence type="ECO:0000256" key="4">
    <source>
        <dbReference type="ARBA" id="ARBA00022825"/>
    </source>
</evidence>
<dbReference type="PROSITE" id="PS51888">
    <property type="entry name" value="CLIP"/>
    <property type="match status" value="2"/>
</dbReference>
<keyword evidence="3 7" id="KW-0378">Hydrolase</keyword>
<accession>A0ABN8B2X2</accession>
<dbReference type="InterPro" id="IPR051487">
    <property type="entry name" value="Ser/Thr_Proteases_Immune/Dev"/>
</dbReference>
<dbReference type="Pfam" id="PF00089">
    <property type="entry name" value="Trypsin"/>
    <property type="match status" value="1"/>
</dbReference>
<dbReference type="PANTHER" id="PTHR24256">
    <property type="entry name" value="TRYPTASE-RELATED"/>
    <property type="match status" value="1"/>
</dbReference>
<protein>
    <recommendedName>
        <fullName evidence="8">CLIP domain-containing serine protease</fullName>
        <ecNumber evidence="7">3.4.21.-</ecNumber>
    </recommendedName>
</protein>
<dbReference type="InterPro" id="IPR001254">
    <property type="entry name" value="Trypsin_dom"/>
</dbReference>
<keyword evidence="2" id="KW-0732">Signal</keyword>
<evidence type="ECO:0000256" key="1">
    <source>
        <dbReference type="ARBA" id="ARBA00022670"/>
    </source>
</evidence>
<dbReference type="InterPro" id="IPR009003">
    <property type="entry name" value="Peptidase_S1_PA"/>
</dbReference>
<dbReference type="Gene3D" id="3.30.1640.30">
    <property type="match status" value="2"/>
</dbReference>
<keyword evidence="5" id="KW-1015">Disulfide bond</keyword>
<evidence type="ECO:0000256" key="6">
    <source>
        <dbReference type="ARBA" id="ARBA00024195"/>
    </source>
</evidence>
<dbReference type="EMBL" id="OU963916">
    <property type="protein sequence ID" value="CAH0403404.1"/>
    <property type="molecule type" value="Genomic_DNA"/>
</dbReference>
<dbReference type="SMART" id="SM00680">
    <property type="entry name" value="CLIP"/>
    <property type="match status" value="2"/>
</dbReference>
<name>A0ABN8B2X2_CHISP</name>
<feature type="domain" description="Peptidase S1" evidence="9">
    <location>
        <begin position="191"/>
        <end position="452"/>
    </location>
</feature>
<evidence type="ECO:0000259" key="9">
    <source>
        <dbReference type="PROSITE" id="PS50240"/>
    </source>
</evidence>
<dbReference type="InterPro" id="IPR022700">
    <property type="entry name" value="CLIP"/>
</dbReference>
<dbReference type="PROSITE" id="PS00134">
    <property type="entry name" value="TRYPSIN_HIS"/>
    <property type="match status" value="1"/>
</dbReference>
<evidence type="ECO:0000256" key="5">
    <source>
        <dbReference type="ARBA" id="ARBA00023157"/>
    </source>
</evidence>